<dbReference type="InterPro" id="IPR041718">
    <property type="entry name" value="IS607_transposase-like"/>
</dbReference>
<proteinExistence type="predicted"/>
<dbReference type="NCBIfam" id="NF033518">
    <property type="entry name" value="transpos_IS607"/>
    <property type="match status" value="1"/>
</dbReference>
<dbReference type="FunFam" id="3.40.50.1390:FF:000002">
    <property type="entry name" value="ORF1 in transposon ISC1904"/>
    <property type="match status" value="1"/>
</dbReference>
<dbReference type="PANTHER" id="PTHR36172:SF1">
    <property type="entry name" value="RESOLVASE-RELATED"/>
    <property type="match status" value="1"/>
</dbReference>
<dbReference type="Pfam" id="PF00239">
    <property type="entry name" value="Resolvase"/>
    <property type="match status" value="1"/>
</dbReference>
<dbReference type="PANTHER" id="PTHR36172">
    <property type="match status" value="1"/>
</dbReference>
<evidence type="ECO:0000313" key="3">
    <source>
        <dbReference type="Proteomes" id="UP000053462"/>
    </source>
</evidence>
<name>A0A100XXG5_9EURY</name>
<dbReference type="PROSITE" id="PS51736">
    <property type="entry name" value="RECOMBINASES_3"/>
    <property type="match status" value="1"/>
</dbReference>
<dbReference type="InterPro" id="IPR009061">
    <property type="entry name" value="DNA-bd_dom_put_sf"/>
</dbReference>
<dbReference type="InterPro" id="IPR041657">
    <property type="entry name" value="HTH_17"/>
</dbReference>
<dbReference type="Gene3D" id="3.40.50.1390">
    <property type="entry name" value="Resolvase, N-terminal catalytic domain"/>
    <property type="match status" value="1"/>
</dbReference>
<dbReference type="GO" id="GO:0000150">
    <property type="term" value="F:DNA strand exchange activity"/>
    <property type="evidence" value="ECO:0007669"/>
    <property type="project" value="InterPro"/>
</dbReference>
<dbReference type="InterPro" id="IPR010093">
    <property type="entry name" value="SinI_DNA-bd"/>
</dbReference>
<dbReference type="SMART" id="SM00857">
    <property type="entry name" value="Resolvase"/>
    <property type="match status" value="1"/>
</dbReference>
<dbReference type="InterPro" id="IPR036162">
    <property type="entry name" value="Resolvase-like_N_sf"/>
</dbReference>
<dbReference type="Gene3D" id="1.10.287.2170">
    <property type="match status" value="1"/>
</dbReference>
<feature type="domain" description="Resolvase/invertase-type recombinase catalytic" evidence="1">
    <location>
        <begin position="58"/>
        <end position="200"/>
    </location>
</feature>
<dbReference type="SUPFAM" id="SSF53041">
    <property type="entry name" value="Resolvase-like"/>
    <property type="match status" value="1"/>
</dbReference>
<reference evidence="2 3" key="1">
    <citation type="submission" date="2015-10" db="EMBL/GenBank/DDBJ databases">
        <title>Draft genome sequence of Thermococcus celericrescens strain DSM 17994.</title>
        <authorList>
            <person name="Hong S.-J."/>
            <person name="Park C.-E."/>
            <person name="Shin J.-H."/>
        </authorList>
    </citation>
    <scope>NUCLEOTIDE SEQUENCE [LARGE SCALE GENOMIC DNA]</scope>
    <source>
        <strain evidence="2 3">DSM 17994</strain>
    </source>
</reference>
<dbReference type="RefSeq" id="WP_058938969.1">
    <property type="nucleotide sequence ID" value="NZ_LLYW01000024.1"/>
</dbReference>
<evidence type="ECO:0000313" key="2">
    <source>
        <dbReference type="EMBL" id="KUH33165.1"/>
    </source>
</evidence>
<dbReference type="SUPFAM" id="SSF46955">
    <property type="entry name" value="Putative DNA-binding domain"/>
    <property type="match status" value="1"/>
</dbReference>
<dbReference type="Proteomes" id="UP000053462">
    <property type="component" value="Unassembled WGS sequence"/>
</dbReference>
<dbReference type="NCBIfam" id="TIGR01764">
    <property type="entry name" value="excise"/>
    <property type="match status" value="1"/>
</dbReference>
<gene>
    <name evidence="2" type="ORF">APY94_07105</name>
</gene>
<keyword evidence="3" id="KW-1185">Reference proteome</keyword>
<dbReference type="OrthoDB" id="316927at2157"/>
<protein>
    <recommendedName>
        <fullName evidence="1">Resolvase/invertase-type recombinase catalytic domain-containing protein</fullName>
    </recommendedName>
</protein>
<dbReference type="InterPro" id="IPR051491">
    <property type="entry name" value="Recombinase/Transposase-rel"/>
</dbReference>
<dbReference type="Pfam" id="PF12728">
    <property type="entry name" value="HTH_17"/>
    <property type="match status" value="1"/>
</dbReference>
<dbReference type="InterPro" id="IPR006119">
    <property type="entry name" value="Resolv_N"/>
</dbReference>
<dbReference type="GO" id="GO:0003677">
    <property type="term" value="F:DNA binding"/>
    <property type="evidence" value="ECO:0007669"/>
    <property type="project" value="InterPro"/>
</dbReference>
<sequence>MPKFYKPSEVAELLNYNKVTIIRWIHAGKIRAIKIGRDYRIPEEEVQKLLGKKKETTRAILYARVSGRDQKEDLGTQLKTLEQYAISKGYQIVEEVKEIASGLNENRKGLKKLITLAKNSEYDVLIITYPDRLTRFGFKYLEELFSAYNVRIETVFKKDKTPREELVEDLIAIITSFAGRLYELRSHKNKKLVQGFKKLLVEVENE</sequence>
<dbReference type="AlphaFoldDB" id="A0A100XXG5"/>
<evidence type="ECO:0000259" key="1">
    <source>
        <dbReference type="PROSITE" id="PS51736"/>
    </source>
</evidence>
<organism evidence="2 3">
    <name type="scientific">Thermococcus celericrescens</name>
    <dbReference type="NCBI Taxonomy" id="227598"/>
    <lineage>
        <taxon>Archaea</taxon>
        <taxon>Methanobacteriati</taxon>
        <taxon>Methanobacteriota</taxon>
        <taxon>Thermococci</taxon>
        <taxon>Thermococcales</taxon>
        <taxon>Thermococcaceae</taxon>
        <taxon>Thermococcus</taxon>
    </lineage>
</organism>
<accession>A0A100XXG5</accession>
<dbReference type="EMBL" id="LLYW01000024">
    <property type="protein sequence ID" value="KUH33165.1"/>
    <property type="molecule type" value="Genomic_DNA"/>
</dbReference>
<comment type="caution">
    <text evidence="2">The sequence shown here is derived from an EMBL/GenBank/DDBJ whole genome shotgun (WGS) entry which is preliminary data.</text>
</comment>
<dbReference type="InterPro" id="IPR048046">
    <property type="entry name" value="Transpos_IS607"/>
</dbReference>
<dbReference type="CDD" id="cd03769">
    <property type="entry name" value="SR_IS607_transposase_like"/>
    <property type="match status" value="1"/>
</dbReference>